<proteinExistence type="predicted"/>
<organism evidence="1 2">
    <name type="scientific">Novosphingobium taihuense</name>
    <dbReference type="NCBI Taxonomy" id="260085"/>
    <lineage>
        <taxon>Bacteria</taxon>
        <taxon>Pseudomonadati</taxon>
        <taxon>Pseudomonadota</taxon>
        <taxon>Alphaproteobacteria</taxon>
        <taxon>Sphingomonadales</taxon>
        <taxon>Sphingomonadaceae</taxon>
        <taxon>Novosphingobium</taxon>
    </lineage>
</organism>
<dbReference type="Pfam" id="PF06042">
    <property type="entry name" value="NTP_transf_6"/>
    <property type="match status" value="1"/>
</dbReference>
<sequence>MSAEIRVSDILRADQTRWRLLGIVAGLDLPDCWIGAGFVRNAVWQRLHGRSELPLEGDVDVIWYDPDCADAAEDRRLEARLAKLEPSFDWSVKNQARMHTRNGDAPYSSSSDAMAHWPETATAVAARRRGSDGCEIAAPLGLEDLFGLVLRPTLRFRGQKRGIYEQRVLSKSWTKTWPLLRCAEG</sequence>
<dbReference type="EMBL" id="JACHOA010000008">
    <property type="protein sequence ID" value="MBB4615490.1"/>
    <property type="molecule type" value="Genomic_DNA"/>
</dbReference>
<keyword evidence="2" id="KW-1185">Reference proteome</keyword>
<dbReference type="InterPro" id="IPR009267">
    <property type="entry name" value="NTP_transf_6"/>
</dbReference>
<dbReference type="RefSeq" id="WP_144907277.1">
    <property type="nucleotide sequence ID" value="NZ_JACHOA010000008.1"/>
</dbReference>
<evidence type="ECO:0000313" key="2">
    <source>
        <dbReference type="Proteomes" id="UP000538566"/>
    </source>
</evidence>
<gene>
    <name evidence="1" type="ORF">GGR37_003786</name>
</gene>
<dbReference type="Proteomes" id="UP000538566">
    <property type="component" value="Unassembled WGS sequence"/>
</dbReference>
<dbReference type="OrthoDB" id="9805247at2"/>
<evidence type="ECO:0008006" key="3">
    <source>
        <dbReference type="Google" id="ProtNLM"/>
    </source>
</evidence>
<dbReference type="PANTHER" id="PTHR39166">
    <property type="entry name" value="BLL1166 PROTEIN"/>
    <property type="match status" value="1"/>
</dbReference>
<dbReference type="PANTHER" id="PTHR39166:SF1">
    <property type="entry name" value="BLL1166 PROTEIN"/>
    <property type="match status" value="1"/>
</dbReference>
<accession>A0A7W7AED5</accession>
<dbReference type="AlphaFoldDB" id="A0A7W7AED5"/>
<evidence type="ECO:0000313" key="1">
    <source>
        <dbReference type="EMBL" id="MBB4615490.1"/>
    </source>
</evidence>
<protein>
    <recommendedName>
        <fullName evidence="3">Nucleotidyltransferase family protein</fullName>
    </recommendedName>
</protein>
<name>A0A7W7AED5_9SPHN</name>
<reference evidence="1 2" key="1">
    <citation type="submission" date="2020-08" db="EMBL/GenBank/DDBJ databases">
        <title>Genomic Encyclopedia of Type Strains, Phase IV (KMG-IV): sequencing the most valuable type-strain genomes for metagenomic binning, comparative biology and taxonomic classification.</title>
        <authorList>
            <person name="Goeker M."/>
        </authorList>
    </citation>
    <scope>NUCLEOTIDE SEQUENCE [LARGE SCALE GENOMIC DNA]</scope>
    <source>
        <strain evidence="1 2">DSM 17507</strain>
    </source>
</reference>
<comment type="caution">
    <text evidence="1">The sequence shown here is derived from an EMBL/GenBank/DDBJ whole genome shotgun (WGS) entry which is preliminary data.</text>
</comment>